<evidence type="ECO:0000256" key="5">
    <source>
        <dbReference type="ARBA" id="ARBA00022777"/>
    </source>
</evidence>
<dbReference type="Gene3D" id="3.40.50.10610">
    <property type="entry name" value="ABC-type transport auxiliary lipoprotein component"/>
    <property type="match status" value="1"/>
</dbReference>
<feature type="binding site" evidence="7">
    <location>
        <position position="45"/>
    </location>
    <ligand>
        <name>ATP</name>
        <dbReference type="ChEBI" id="CHEBI:30616"/>
    </ligand>
</feature>
<keyword evidence="5 10" id="KW-0418">Kinase</keyword>
<evidence type="ECO:0000256" key="2">
    <source>
        <dbReference type="ARBA" id="ARBA00022527"/>
    </source>
</evidence>
<keyword evidence="6 7" id="KW-0067">ATP-binding</keyword>
<dbReference type="FunFam" id="1.10.510.10:FF:000021">
    <property type="entry name" value="Serine/threonine protein kinase"/>
    <property type="match status" value="1"/>
</dbReference>
<keyword evidence="3" id="KW-0808">Transferase</keyword>
<dbReference type="OrthoDB" id="9797180at2"/>
<evidence type="ECO:0000256" key="1">
    <source>
        <dbReference type="ARBA" id="ARBA00012513"/>
    </source>
</evidence>
<dbReference type="SUPFAM" id="SSF56112">
    <property type="entry name" value="Protein kinase-like (PK-like)"/>
    <property type="match status" value="1"/>
</dbReference>
<accession>W0RPK6</accession>
<dbReference type="InterPro" id="IPR019734">
    <property type="entry name" value="TPR_rpt"/>
</dbReference>
<dbReference type="PANTHER" id="PTHR43289:SF6">
    <property type="entry name" value="SERINE_THREONINE-PROTEIN KINASE NEKL-3"/>
    <property type="match status" value="1"/>
</dbReference>
<dbReference type="AlphaFoldDB" id="W0RPK6"/>
<dbReference type="EC" id="2.7.11.1" evidence="1"/>
<dbReference type="GO" id="GO:0004674">
    <property type="term" value="F:protein serine/threonine kinase activity"/>
    <property type="evidence" value="ECO:0007669"/>
    <property type="project" value="UniProtKB-KW"/>
</dbReference>
<evidence type="ECO:0000313" key="11">
    <source>
        <dbReference type="Proteomes" id="UP000019151"/>
    </source>
</evidence>
<dbReference type="InParanoid" id="W0RPK6"/>
<evidence type="ECO:0000256" key="7">
    <source>
        <dbReference type="PROSITE-ProRule" id="PRU10141"/>
    </source>
</evidence>
<keyword evidence="4 7" id="KW-0547">Nucleotide-binding</keyword>
<evidence type="ECO:0000256" key="3">
    <source>
        <dbReference type="ARBA" id="ARBA00022679"/>
    </source>
</evidence>
<keyword evidence="8" id="KW-0812">Transmembrane</keyword>
<protein>
    <recommendedName>
        <fullName evidence="1">non-specific serine/threonine protein kinase</fullName>
        <ecNumber evidence="1">2.7.11.1</ecNumber>
    </recommendedName>
</protein>
<dbReference type="SMART" id="SM00028">
    <property type="entry name" value="TPR"/>
    <property type="match status" value="4"/>
</dbReference>
<dbReference type="Proteomes" id="UP000019151">
    <property type="component" value="Plasmid 1"/>
</dbReference>
<dbReference type="KEGG" id="gba:J421_4887"/>
<proteinExistence type="predicted"/>
<dbReference type="RefSeq" id="WP_025413764.1">
    <property type="nucleotide sequence ID" value="NZ_CP007129.1"/>
</dbReference>
<sequence>MTDLRERLQTSLGDAYTIERELGGGGMSQVFVAEDTGLGRRVVVKVLPAALAASVSIARFRREIALAARLQHPHIVPVLAAGQTDDGLPYYTMPYVEGESLRARLGRGGLPIREAVGVLRDVAKALAYAHAQGIAHRDVKPDNILLTDTSAVITDFGVAKALSASATGEALTSVGIALGTPAYMAPEQAVADPATDARADLYSLGVVAYEMLVGHQPFAGRTGQAVLAAHATQMPTPIATLRPSVPSALAALVMRCLEKRPEDRPQTAREILDALDATPAAGFAPARGARSVALAGGARLALAVGAVVVLLALVAGAFAWRARTGRSASGEIRSLAVLPFVNTSGDRQDDYFSDGLTDELAHALAHVPGLTLAGRTSTYAFKGRFVSAPEIGKALGVRALVTGTVRRAGDRLRVTTQLVSAADGTVMWDSVYESRSGDVFAVQDSLTRAVAAALARTLGGRDDPADRPRATEVTVGRGTTNAEAYELYLKGMYYWHERGAENVARSIGLFQQAIARDPTFARAYAALAFAYEVLRVYVPDPTDSATSLFNASARRAMTLDSTLADAQIAQALAFEHDFRFPEAERYYRAVIAAEPSNEFAHHVLGFMLRSIGRTDEAIAELRVATRLDPLAKSAGTVLGATLTEARRFGEAETAIRRILAIDSTFSLALGDLGLIQALGGRPDCAVRTLERGVRLHPEARGMHGRLLFAYAAAGRWDDAERVRASLHQPGGDLSGGVETAFADFVLDDREPLVRLLTTRAGQYHWISTFGSLGCNPFLDPLWTDARFRAAMRDLGVAPCALARPWPFAPPTLAR</sequence>
<dbReference type="InterPro" id="IPR008271">
    <property type="entry name" value="Ser/Thr_kinase_AS"/>
</dbReference>
<dbReference type="SMART" id="SM00220">
    <property type="entry name" value="S_TKc"/>
    <property type="match status" value="1"/>
</dbReference>
<dbReference type="PROSITE" id="PS00107">
    <property type="entry name" value="PROTEIN_KINASE_ATP"/>
    <property type="match status" value="1"/>
</dbReference>
<dbReference type="GO" id="GO:0005524">
    <property type="term" value="F:ATP binding"/>
    <property type="evidence" value="ECO:0007669"/>
    <property type="project" value="UniProtKB-UniRule"/>
</dbReference>
<keyword evidence="10" id="KW-0614">Plasmid</keyword>
<dbReference type="SUPFAM" id="SSF48452">
    <property type="entry name" value="TPR-like"/>
    <property type="match status" value="1"/>
</dbReference>
<reference evidence="10 11" key="1">
    <citation type="journal article" date="2014" name="Genome Announc.">
        <title>Genome Sequence and Methylome of Soil Bacterium Gemmatirosa kalamazoonensis KBS708T, a Member of the Rarely Cultivated Gemmatimonadetes Phylum.</title>
        <authorList>
            <person name="Debruyn J.M."/>
            <person name="Radosevich M."/>
            <person name="Wommack K.E."/>
            <person name="Polson S.W."/>
            <person name="Hauser L.J."/>
            <person name="Fawaz M.N."/>
            <person name="Korlach J."/>
            <person name="Tsai Y.C."/>
        </authorList>
    </citation>
    <scope>NUCLEOTIDE SEQUENCE [LARGE SCALE GENOMIC DNA]</scope>
    <source>
        <strain evidence="10 11">KBS708</strain>
        <plasmid evidence="11">Plasmid 1</plasmid>
    </source>
</reference>
<dbReference type="InterPro" id="IPR011990">
    <property type="entry name" value="TPR-like_helical_dom_sf"/>
</dbReference>
<dbReference type="EMBL" id="CP007129">
    <property type="protein sequence ID" value="AHG92422.1"/>
    <property type="molecule type" value="Genomic_DNA"/>
</dbReference>
<dbReference type="InterPro" id="IPR000719">
    <property type="entry name" value="Prot_kinase_dom"/>
</dbReference>
<keyword evidence="11" id="KW-1185">Reference proteome</keyword>
<feature type="domain" description="Protein kinase" evidence="9">
    <location>
        <begin position="16"/>
        <end position="281"/>
    </location>
</feature>
<evidence type="ECO:0000259" key="9">
    <source>
        <dbReference type="PROSITE" id="PS50011"/>
    </source>
</evidence>
<gene>
    <name evidence="10" type="ORF">J421_4887</name>
</gene>
<dbReference type="HOGENOM" id="CLU_013589_0_1_0"/>
<name>W0RPK6_9BACT</name>
<organism evidence="10 11">
    <name type="scientific">Gemmatirosa kalamazoonensis</name>
    <dbReference type="NCBI Taxonomy" id="861299"/>
    <lineage>
        <taxon>Bacteria</taxon>
        <taxon>Pseudomonadati</taxon>
        <taxon>Gemmatimonadota</taxon>
        <taxon>Gemmatimonadia</taxon>
        <taxon>Gemmatimonadales</taxon>
        <taxon>Gemmatimonadaceae</taxon>
        <taxon>Gemmatirosa</taxon>
    </lineage>
</organism>
<dbReference type="PROSITE" id="PS50011">
    <property type="entry name" value="PROTEIN_KINASE_DOM"/>
    <property type="match status" value="1"/>
</dbReference>
<geneLocation type="plasmid" evidence="10 11">
    <name>1</name>
</geneLocation>
<dbReference type="InterPro" id="IPR017441">
    <property type="entry name" value="Protein_kinase_ATP_BS"/>
</dbReference>
<keyword evidence="8" id="KW-1133">Transmembrane helix</keyword>
<dbReference type="PANTHER" id="PTHR43289">
    <property type="entry name" value="MITOGEN-ACTIVATED PROTEIN KINASE KINASE KINASE 20-RELATED"/>
    <property type="match status" value="1"/>
</dbReference>
<dbReference type="InterPro" id="IPR011009">
    <property type="entry name" value="Kinase-like_dom_sf"/>
</dbReference>
<evidence type="ECO:0000256" key="6">
    <source>
        <dbReference type="ARBA" id="ARBA00022840"/>
    </source>
</evidence>
<dbReference type="Gene3D" id="1.10.510.10">
    <property type="entry name" value="Transferase(Phosphotransferase) domain 1"/>
    <property type="match status" value="1"/>
</dbReference>
<dbReference type="PROSITE" id="PS00108">
    <property type="entry name" value="PROTEIN_KINASE_ST"/>
    <property type="match status" value="1"/>
</dbReference>
<keyword evidence="2" id="KW-0723">Serine/threonine-protein kinase</keyword>
<feature type="transmembrane region" description="Helical" evidence="8">
    <location>
        <begin position="300"/>
        <end position="320"/>
    </location>
</feature>
<evidence type="ECO:0000256" key="8">
    <source>
        <dbReference type="SAM" id="Phobius"/>
    </source>
</evidence>
<dbReference type="Pfam" id="PF00069">
    <property type="entry name" value="Pkinase"/>
    <property type="match status" value="1"/>
</dbReference>
<dbReference type="Gene3D" id="1.25.40.10">
    <property type="entry name" value="Tetratricopeptide repeat domain"/>
    <property type="match status" value="2"/>
</dbReference>
<keyword evidence="8" id="KW-0472">Membrane</keyword>
<evidence type="ECO:0000256" key="4">
    <source>
        <dbReference type="ARBA" id="ARBA00022741"/>
    </source>
</evidence>
<evidence type="ECO:0000313" key="10">
    <source>
        <dbReference type="EMBL" id="AHG92422.1"/>
    </source>
</evidence>
<dbReference type="CDD" id="cd14014">
    <property type="entry name" value="STKc_PknB_like"/>
    <property type="match status" value="1"/>
</dbReference>
<dbReference type="Gene3D" id="3.30.200.20">
    <property type="entry name" value="Phosphorylase Kinase, domain 1"/>
    <property type="match status" value="1"/>
</dbReference>